<feature type="compositionally biased region" description="Gly residues" evidence="1">
    <location>
        <begin position="9"/>
        <end position="23"/>
    </location>
</feature>
<evidence type="ECO:0000256" key="1">
    <source>
        <dbReference type="SAM" id="MobiDB-lite"/>
    </source>
</evidence>
<evidence type="ECO:0000313" key="2">
    <source>
        <dbReference type="EMBL" id="CUS06011.1"/>
    </source>
</evidence>
<dbReference type="EMBL" id="LN890656">
    <property type="protein sequence ID" value="CUS06011.1"/>
    <property type="molecule type" value="Genomic_DNA"/>
</dbReference>
<protein>
    <submittedName>
        <fullName evidence="2">Uncharacterized protein</fullName>
    </submittedName>
</protein>
<sequence length="58" mass="6138">MGDWCIMQGGWGGGGAGEQGSRGAGEKTLSLTLSQGEREPEHSLWERVFSDPSPFGRG</sequence>
<organism evidence="2 3">
    <name type="scientific">Candidatus Promineifilum breve</name>
    <dbReference type="NCBI Taxonomy" id="1806508"/>
    <lineage>
        <taxon>Bacteria</taxon>
        <taxon>Bacillati</taxon>
        <taxon>Chloroflexota</taxon>
        <taxon>Ardenticatenia</taxon>
        <taxon>Candidatus Promineifilales</taxon>
        <taxon>Candidatus Promineifilaceae</taxon>
        <taxon>Candidatus Promineifilum</taxon>
    </lineage>
</organism>
<feature type="region of interest" description="Disordered" evidence="1">
    <location>
        <begin position="1"/>
        <end position="27"/>
    </location>
</feature>
<proteinExistence type="predicted"/>
<gene>
    <name evidence="2" type="ORF">CFX0092_B0477</name>
</gene>
<dbReference type="KEGG" id="pbf:CFX0092_B0477"/>
<evidence type="ECO:0000313" key="3">
    <source>
        <dbReference type="Proteomes" id="UP000215027"/>
    </source>
</evidence>
<accession>A0A160T6H9</accession>
<name>A0A160T6H9_9CHLR</name>
<reference evidence="2" key="1">
    <citation type="submission" date="2016-01" db="EMBL/GenBank/DDBJ databases">
        <authorList>
            <person name="Mcilroy J.S."/>
            <person name="Karst M S."/>
            <person name="Albertsen M."/>
        </authorList>
    </citation>
    <scope>NUCLEOTIDE SEQUENCE</scope>
    <source>
        <strain evidence="2">Cfx-K</strain>
    </source>
</reference>
<dbReference type="AlphaFoldDB" id="A0A160T6H9"/>
<keyword evidence="3" id="KW-1185">Reference proteome</keyword>
<dbReference type="Proteomes" id="UP000215027">
    <property type="component" value="Chromosome II"/>
</dbReference>